<dbReference type="SMR" id="Q4ZC70"/>
<evidence type="ECO:0000256" key="1">
    <source>
        <dbReference type="SAM" id="MobiDB-lite"/>
    </source>
</evidence>
<protein>
    <submittedName>
        <fullName evidence="2">ORF022</fullName>
    </submittedName>
</protein>
<accession>Q4ZC70</accession>
<sequence length="198" mass="22712">MKREFLRGLGLEEETVQKIVDEHHDTLRDLKSEAKKAESLQEQLDKANKELDNRDKQITDLQKAKDGDNQELKEKLDQYKQENAQYQADMKELKLNNAIKLAVAKDANDANDVLLMLDKSNLELQEDGNVKGLEDAVKALQESKPYLFADNKASGRTPNDGDAINTGITKEQFDEMTVAQREDLFYNHRETYDKLLNQ</sequence>
<dbReference type="GO" id="GO:0019069">
    <property type="term" value="P:viral capsid assembly"/>
    <property type="evidence" value="ECO:0007669"/>
    <property type="project" value="InterPro"/>
</dbReference>
<organism evidence="2 3">
    <name type="scientific">Staphylococcus phage EW</name>
    <dbReference type="NCBI Taxonomy" id="2936814"/>
    <lineage>
        <taxon>Viruses</taxon>
        <taxon>Duplodnaviria</taxon>
        <taxon>Heunggongvirae</taxon>
        <taxon>Uroviricota</taxon>
        <taxon>Caudoviricetes</taxon>
        <taxon>Azeredovirinae</taxon>
        <taxon>Phietavirus</taxon>
        <taxon>Phietavirus EW</taxon>
    </lineage>
</organism>
<evidence type="ECO:0000313" key="2">
    <source>
        <dbReference type="EMBL" id="AAX91362.1"/>
    </source>
</evidence>
<feature type="region of interest" description="Disordered" evidence="1">
    <location>
        <begin position="46"/>
        <end position="70"/>
    </location>
</feature>
<dbReference type="KEGG" id="vg:5133175"/>
<dbReference type="InterPro" id="IPR009636">
    <property type="entry name" value="SCAF"/>
</dbReference>
<dbReference type="Pfam" id="PF06810">
    <property type="entry name" value="Phage_scaffold"/>
    <property type="match status" value="1"/>
</dbReference>
<evidence type="ECO:0000313" key="3">
    <source>
        <dbReference type="Proteomes" id="UP000001464"/>
    </source>
</evidence>
<dbReference type="GeneID" id="5133175"/>
<name>Q4ZC70_9CAUD</name>
<dbReference type="RefSeq" id="YP_240156.1">
    <property type="nucleotide sequence ID" value="NC_007056.1"/>
</dbReference>
<proteinExistence type="predicted"/>
<reference evidence="2 3" key="1">
    <citation type="journal article" date="2005" name="Proc. Natl. Acad. Sci. U.S.A.">
        <title>The complete genomes and proteomes of 27 Staphylococcus aureus bacteriophages.</title>
        <authorList>
            <person name="Kwan T."/>
            <person name="Liu J."/>
            <person name="Dubow M."/>
            <person name="Gros P."/>
            <person name="Pelletier J."/>
        </authorList>
    </citation>
    <scope>NUCLEOTIDE SEQUENCE</scope>
</reference>
<dbReference type="Proteomes" id="UP000001464">
    <property type="component" value="Segment"/>
</dbReference>
<dbReference type="EMBL" id="AY954959">
    <property type="protein sequence ID" value="AAX91362.1"/>
    <property type="molecule type" value="Genomic_DNA"/>
</dbReference>
<keyword evidence="3" id="KW-1185">Reference proteome</keyword>